<reference evidence="2" key="1">
    <citation type="submission" date="2019-09" db="UniProtKB">
        <authorList>
            <consortium name="WormBaseParasite"/>
        </authorList>
    </citation>
    <scope>IDENTIFICATION</scope>
</reference>
<sequence length="253" mass="27819">LLFLIGKSVSNICVISAFGCNPALPYTDVTREQIMYQTYGGREDLVKGYLWDAQQKVPPKPENMYLPIWDCSMEEEAQKLADQCPTSTPTAPNNYAVNYGRHMVQTSISRYACASKACPVNETVNICIYNAPNIQAGQMIYTPGTPCAADSDCTKFQPATCNDEMCLLVIPTTTAAPPAPTTPPANANPKPELNQWCPANCCMLDRVRVKALDMHNYRRGNIVDHVVYEVGEQCNCPTGYSCSTGEKLCILNP</sequence>
<accession>A0A183G795</accession>
<evidence type="ECO:0000313" key="1">
    <source>
        <dbReference type="Proteomes" id="UP000050761"/>
    </source>
</evidence>
<dbReference type="SUPFAM" id="SSF55797">
    <property type="entry name" value="PR-1-like"/>
    <property type="match status" value="1"/>
</dbReference>
<name>A0A183G795_HELPZ</name>
<dbReference type="InterPro" id="IPR035940">
    <property type="entry name" value="CAP_sf"/>
</dbReference>
<protein>
    <submittedName>
        <fullName evidence="2">SCP domain-containing protein</fullName>
    </submittedName>
</protein>
<dbReference type="WBParaSite" id="HPBE_0001763901-mRNA-1">
    <property type="protein sequence ID" value="HPBE_0001763901-mRNA-1"/>
    <property type="gene ID" value="HPBE_0001763901"/>
</dbReference>
<evidence type="ECO:0000313" key="2">
    <source>
        <dbReference type="WBParaSite" id="HPBE_0001763901-mRNA-1"/>
    </source>
</evidence>
<dbReference type="AlphaFoldDB" id="A0A183G795"/>
<dbReference type="Proteomes" id="UP000050761">
    <property type="component" value="Unassembled WGS sequence"/>
</dbReference>
<proteinExistence type="predicted"/>
<keyword evidence="1" id="KW-1185">Reference proteome</keyword>
<dbReference type="Gene3D" id="3.40.33.10">
    <property type="entry name" value="CAP"/>
    <property type="match status" value="2"/>
</dbReference>
<organism evidence="1 2">
    <name type="scientific">Heligmosomoides polygyrus</name>
    <name type="common">Parasitic roundworm</name>
    <dbReference type="NCBI Taxonomy" id="6339"/>
    <lineage>
        <taxon>Eukaryota</taxon>
        <taxon>Metazoa</taxon>
        <taxon>Ecdysozoa</taxon>
        <taxon>Nematoda</taxon>
        <taxon>Chromadorea</taxon>
        <taxon>Rhabditida</taxon>
        <taxon>Rhabditina</taxon>
        <taxon>Rhabditomorpha</taxon>
        <taxon>Strongyloidea</taxon>
        <taxon>Heligmosomidae</taxon>
        <taxon>Heligmosomoides</taxon>
    </lineage>
</organism>